<name>A0A1G2QKV0_9BACT</name>
<organism evidence="1 2">
    <name type="scientific">Candidatus Vogelbacteria bacterium RIFOXYD2_FULL_44_9</name>
    <dbReference type="NCBI Taxonomy" id="1802441"/>
    <lineage>
        <taxon>Bacteria</taxon>
        <taxon>Candidatus Vogeliibacteriota</taxon>
    </lineage>
</organism>
<dbReference type="Proteomes" id="UP000177140">
    <property type="component" value="Unassembled WGS sequence"/>
</dbReference>
<proteinExistence type="predicted"/>
<comment type="caution">
    <text evidence="1">The sequence shown here is derived from an EMBL/GenBank/DDBJ whole genome shotgun (WGS) entry which is preliminary data.</text>
</comment>
<dbReference type="EMBL" id="MHTM01000048">
    <property type="protein sequence ID" value="OHA60581.1"/>
    <property type="molecule type" value="Genomic_DNA"/>
</dbReference>
<evidence type="ECO:0000313" key="2">
    <source>
        <dbReference type="Proteomes" id="UP000177140"/>
    </source>
</evidence>
<accession>A0A1G2QKV0</accession>
<sequence length="469" mass="48847">MLSKNKIFLLVGGLVVLAVITFSPIPKLLALTVSTAVDKYAWSDGMGWIGMSPKAVGDVSVDSSGNFSGYAWGDNIGWINMAGVSVPVNIDGNPVPNSSVTGTAQACSVLSNGCVLPFRASDQTGGWDGKITMKNVTVSADGKSLTGYAWSDLNTMWVNMSLLKFTLGANYTLSVHQEAGDTTGVTSVIPVGINETKTYTAVTPMVLTARNNLGVNQPTCWRGCATTITADAKSDKYNCLVDSNKDVFVGCGNGGDHTVTGGGVGGGVSGTCSGSDISGLGTYASGDTVTLSIPGFIAIWSGIPSGCSVPGIETCSFTMPPQNVVVSASGCTDVPPSDITDVTIKTGAYQGIVFSKQGGSPYPWASQPFTVTVTPRDAIFDIDFDWNNTSIPAECITSNNIRIIADSGSYSCVNAPSVAIKSNDTYRLCFANRCAGTDGYSRLNKTWTVNLTGVNGKTTKLKYSDATHQ</sequence>
<dbReference type="AlphaFoldDB" id="A0A1G2QKV0"/>
<evidence type="ECO:0000313" key="1">
    <source>
        <dbReference type="EMBL" id="OHA60581.1"/>
    </source>
</evidence>
<gene>
    <name evidence="1" type="ORF">A2556_00235</name>
</gene>
<reference evidence="1 2" key="1">
    <citation type="journal article" date="2016" name="Nat. Commun.">
        <title>Thousands of microbial genomes shed light on interconnected biogeochemical processes in an aquifer system.</title>
        <authorList>
            <person name="Anantharaman K."/>
            <person name="Brown C.T."/>
            <person name="Hug L.A."/>
            <person name="Sharon I."/>
            <person name="Castelle C.J."/>
            <person name="Probst A.J."/>
            <person name="Thomas B.C."/>
            <person name="Singh A."/>
            <person name="Wilkins M.J."/>
            <person name="Karaoz U."/>
            <person name="Brodie E.L."/>
            <person name="Williams K.H."/>
            <person name="Hubbard S.S."/>
            <person name="Banfield J.F."/>
        </authorList>
    </citation>
    <scope>NUCLEOTIDE SEQUENCE [LARGE SCALE GENOMIC DNA]</scope>
</reference>
<protein>
    <submittedName>
        <fullName evidence="1">Uncharacterized protein</fullName>
    </submittedName>
</protein>